<feature type="region of interest" description="Disordered" evidence="4">
    <location>
        <begin position="370"/>
        <end position="431"/>
    </location>
</feature>
<dbReference type="AlphaFoldDB" id="A0AA88YTK0"/>
<dbReference type="CDD" id="cd00063">
    <property type="entry name" value="FN3"/>
    <property type="match status" value="2"/>
</dbReference>
<proteinExistence type="predicted"/>
<reference evidence="8" key="1">
    <citation type="submission" date="2019-08" db="EMBL/GenBank/DDBJ databases">
        <title>The improved chromosome-level genome for the pearl oyster Pinctada fucata martensii using PacBio sequencing and Hi-C.</title>
        <authorList>
            <person name="Zheng Z."/>
        </authorList>
    </citation>
    <scope>NUCLEOTIDE SEQUENCE</scope>
    <source>
        <strain evidence="8">ZZ-2019</strain>
        <tissue evidence="8">Adductor muscle</tissue>
    </source>
</reference>
<dbReference type="InterPro" id="IPR013783">
    <property type="entry name" value="Ig-like_fold"/>
</dbReference>
<feature type="domain" description="Ig-like" evidence="6">
    <location>
        <begin position="266"/>
        <end position="350"/>
    </location>
</feature>
<dbReference type="InterPro" id="IPR007110">
    <property type="entry name" value="Ig-like_dom"/>
</dbReference>
<keyword evidence="3" id="KW-0393">Immunoglobulin domain</keyword>
<dbReference type="InterPro" id="IPR013098">
    <property type="entry name" value="Ig_I-set"/>
</dbReference>
<dbReference type="GO" id="GO:0098609">
    <property type="term" value="P:cell-cell adhesion"/>
    <property type="evidence" value="ECO:0007669"/>
    <property type="project" value="TreeGrafter"/>
</dbReference>
<dbReference type="SUPFAM" id="SSF48726">
    <property type="entry name" value="Immunoglobulin"/>
    <property type="match status" value="4"/>
</dbReference>
<evidence type="ECO:0000256" key="4">
    <source>
        <dbReference type="SAM" id="MobiDB-lite"/>
    </source>
</evidence>
<feature type="non-terminal residue" evidence="8">
    <location>
        <position position="1"/>
    </location>
</feature>
<protein>
    <recommendedName>
        <fullName evidence="10">Interference hedgehog</fullName>
    </recommendedName>
</protein>
<dbReference type="Pfam" id="PF13927">
    <property type="entry name" value="Ig_3"/>
    <property type="match status" value="2"/>
</dbReference>
<dbReference type="EMBL" id="VSWD01000002">
    <property type="protein sequence ID" value="KAK3107031.1"/>
    <property type="molecule type" value="Genomic_DNA"/>
</dbReference>
<feature type="compositionally biased region" description="Polar residues" evidence="4">
    <location>
        <begin position="955"/>
        <end position="979"/>
    </location>
</feature>
<keyword evidence="5" id="KW-0812">Transmembrane</keyword>
<dbReference type="Proteomes" id="UP001186944">
    <property type="component" value="Unassembled WGS sequence"/>
</dbReference>
<organism evidence="8 9">
    <name type="scientific">Pinctada imbricata</name>
    <name type="common">Atlantic pearl-oyster</name>
    <name type="synonym">Pinctada martensii</name>
    <dbReference type="NCBI Taxonomy" id="66713"/>
    <lineage>
        <taxon>Eukaryota</taxon>
        <taxon>Metazoa</taxon>
        <taxon>Spiralia</taxon>
        <taxon>Lophotrochozoa</taxon>
        <taxon>Mollusca</taxon>
        <taxon>Bivalvia</taxon>
        <taxon>Autobranchia</taxon>
        <taxon>Pteriomorphia</taxon>
        <taxon>Pterioida</taxon>
        <taxon>Pterioidea</taxon>
        <taxon>Pteriidae</taxon>
        <taxon>Pinctada</taxon>
    </lineage>
</organism>
<feature type="compositionally biased region" description="Polar residues" evidence="4">
    <location>
        <begin position="924"/>
        <end position="947"/>
    </location>
</feature>
<dbReference type="InterPro" id="IPR003599">
    <property type="entry name" value="Ig_sub"/>
</dbReference>
<feature type="domain" description="Fibronectin type-III" evidence="7">
    <location>
        <begin position="534"/>
        <end position="629"/>
    </location>
</feature>
<dbReference type="PANTHER" id="PTHR44170:SF54">
    <property type="entry name" value="FI24025P1"/>
    <property type="match status" value="1"/>
</dbReference>
<accession>A0AA88YTK0</accession>
<dbReference type="PROSITE" id="PS50853">
    <property type="entry name" value="FN3"/>
    <property type="match status" value="2"/>
</dbReference>
<feature type="compositionally biased region" description="Basic residues" evidence="4">
    <location>
        <begin position="387"/>
        <end position="412"/>
    </location>
</feature>
<dbReference type="SMART" id="SM00409">
    <property type="entry name" value="IG"/>
    <property type="match status" value="4"/>
</dbReference>
<dbReference type="PROSITE" id="PS50835">
    <property type="entry name" value="IG_LIKE"/>
    <property type="match status" value="3"/>
</dbReference>
<keyword evidence="1" id="KW-0677">Repeat</keyword>
<evidence type="ECO:0000256" key="2">
    <source>
        <dbReference type="ARBA" id="ARBA00023157"/>
    </source>
</evidence>
<dbReference type="InterPro" id="IPR003598">
    <property type="entry name" value="Ig_sub2"/>
</dbReference>
<evidence type="ECO:0000259" key="6">
    <source>
        <dbReference type="PROSITE" id="PS50835"/>
    </source>
</evidence>
<name>A0AA88YTK0_PINIB</name>
<dbReference type="InterPro" id="IPR036116">
    <property type="entry name" value="FN3_sf"/>
</dbReference>
<keyword evidence="5" id="KW-1133">Transmembrane helix</keyword>
<feature type="domain" description="Fibronectin type-III" evidence="7">
    <location>
        <begin position="424"/>
        <end position="523"/>
    </location>
</feature>
<feature type="compositionally biased region" description="Basic residues" evidence="4">
    <location>
        <begin position="912"/>
        <end position="921"/>
    </location>
</feature>
<comment type="caution">
    <text evidence="8">The sequence shown here is derived from an EMBL/GenBank/DDBJ whole genome shotgun (WGS) entry which is preliminary data.</text>
</comment>
<dbReference type="SMART" id="SM00060">
    <property type="entry name" value="FN3"/>
    <property type="match status" value="2"/>
</dbReference>
<dbReference type="SUPFAM" id="SSF49265">
    <property type="entry name" value="Fibronectin type III"/>
    <property type="match status" value="1"/>
</dbReference>
<gene>
    <name evidence="8" type="ORF">FSP39_005606</name>
</gene>
<evidence type="ECO:0000256" key="3">
    <source>
        <dbReference type="ARBA" id="ARBA00023319"/>
    </source>
</evidence>
<feature type="compositionally biased region" description="Basic and acidic residues" evidence="4">
    <location>
        <begin position="889"/>
        <end position="898"/>
    </location>
</feature>
<evidence type="ECO:0000259" key="7">
    <source>
        <dbReference type="PROSITE" id="PS50853"/>
    </source>
</evidence>
<dbReference type="Gene3D" id="2.60.40.10">
    <property type="entry name" value="Immunoglobulins"/>
    <property type="match status" value="6"/>
</dbReference>
<dbReference type="GO" id="GO:0016020">
    <property type="term" value="C:membrane"/>
    <property type="evidence" value="ECO:0007669"/>
    <property type="project" value="UniProtKB-SubCell"/>
</dbReference>
<dbReference type="Pfam" id="PF07679">
    <property type="entry name" value="I-set"/>
    <property type="match status" value="1"/>
</dbReference>
<dbReference type="SMART" id="SM00408">
    <property type="entry name" value="IGc2"/>
    <property type="match status" value="4"/>
</dbReference>
<evidence type="ECO:0000313" key="8">
    <source>
        <dbReference type="EMBL" id="KAK3107031.1"/>
    </source>
</evidence>
<feature type="domain" description="Ig-like" evidence="6">
    <location>
        <begin position="3"/>
        <end position="94"/>
    </location>
</feature>
<keyword evidence="2" id="KW-1015">Disulfide bond</keyword>
<dbReference type="PANTHER" id="PTHR44170">
    <property type="entry name" value="PROTEIN SIDEKICK"/>
    <property type="match status" value="1"/>
</dbReference>
<evidence type="ECO:0008006" key="10">
    <source>
        <dbReference type="Google" id="ProtNLM"/>
    </source>
</evidence>
<feature type="region of interest" description="Disordered" evidence="4">
    <location>
        <begin position="633"/>
        <end position="678"/>
    </location>
</feature>
<feature type="transmembrane region" description="Helical" evidence="5">
    <location>
        <begin position="684"/>
        <end position="709"/>
    </location>
</feature>
<feature type="region of interest" description="Disordered" evidence="4">
    <location>
        <begin position="836"/>
        <end position="986"/>
    </location>
</feature>
<keyword evidence="5" id="KW-0472">Membrane</keyword>
<feature type="domain" description="Ig-like" evidence="6">
    <location>
        <begin position="111"/>
        <end position="189"/>
    </location>
</feature>
<evidence type="ECO:0000313" key="9">
    <source>
        <dbReference type="Proteomes" id="UP001186944"/>
    </source>
</evidence>
<dbReference type="FunFam" id="2.60.40.10:FF:000032">
    <property type="entry name" value="palladin isoform X1"/>
    <property type="match status" value="1"/>
</dbReference>
<keyword evidence="9" id="KW-1185">Reference proteome</keyword>
<sequence>IVPVFLEEPESAVISHHASVTLPCKVAPSSAVVRWKFNGDFIGDGDSRGFSLDQTDLRISKFRHKPKSESTEGIYQCIATTSIGSVASRPARLSRTVLRRFQGRGDLHQNVSEGHSVMLPCQPPESSPEAIISFEVNGTKLSTNNDRYRLLSSGSLMIYNVTQSDQGQYRCKATNPMTNHTREADHVIHVQVNDSTNGGHLEGARIIFSTSVKATESQNITMECVVEGNLHIYNVTIEDTGTYVCKANNSLGSDRKAVTLEMIVAPETTAETELVTANPGESVRLTCLVTGSPVPEVIWYHNAVPITNILRANSRVTTHLIKDIVHSGAGIYQCMSSNEMGVAYSTIRVKVKGQPVNNAIDDHAVLSGGILKGGNSKGSRNKSNPAGRKRKGKKWRRKNGKRKGRRGKKNRRPSNDESTLKLVPPTHPDITQLSDTSVKLNWTVPENDGLKITFFRVQYKAIKPKRGQWRTDDTEIRGDKRMYEVAGLKPEGTYKFRIAAVYTNNDNKAGPVSERFTLKMAPYPDPQRPDGNPVIVEVRPLVHNNNYALNIKWTYQPQKKSPIEGFLLYYMKYEAEGDFHQVRLMEPTIRTYLLRNLSKGVSYNIFIKCFNSAGESNPSNRVVKATLGGTDMPFPDSGHQVDATPRYSNPRGNQLPPNLRPTPQTPARDMKGVDSSSSQSSGELLYMILGIVLGVMMLFLILFMFMCWWKQRQQRRMMDAMNDAVRCKFQDPSQRIYSDSLRKKYSNGGYGVHNNMNGGLPNGHIGNSYTRMNVSVNPLSELDDRPITNGPPHYQSLTYVPNGSVHHHHGNDSNYNKIHRSMDQCLHSIGHNNSQCLQSPDSLGSGEAPASPPSPHFHNRVPIGFNSDLNTDSQPEQYSNRSCDQQNGSHDEDFRRSYENSLSVDDSVGNAGKHKRRRKRGAVSSDNTTRDQATNTDLSSNEGTIEFSSFKDKVPSSSQISGQTSPKTVSDSEQCSSALTGLPQRV</sequence>
<dbReference type="InterPro" id="IPR003961">
    <property type="entry name" value="FN3_dom"/>
</dbReference>
<feature type="compositionally biased region" description="Polar residues" evidence="4">
    <location>
        <begin position="867"/>
        <end position="888"/>
    </location>
</feature>
<evidence type="ECO:0000256" key="5">
    <source>
        <dbReference type="SAM" id="Phobius"/>
    </source>
</evidence>
<evidence type="ECO:0000256" key="1">
    <source>
        <dbReference type="ARBA" id="ARBA00022737"/>
    </source>
</evidence>
<feature type="compositionally biased region" description="Polar residues" evidence="4">
    <location>
        <begin position="646"/>
        <end position="656"/>
    </location>
</feature>
<dbReference type="Pfam" id="PF00041">
    <property type="entry name" value="fn3"/>
    <property type="match status" value="2"/>
</dbReference>
<dbReference type="InterPro" id="IPR036179">
    <property type="entry name" value="Ig-like_dom_sf"/>
</dbReference>
<feature type="region of interest" description="Disordered" evidence="4">
    <location>
        <begin position="788"/>
        <end position="816"/>
    </location>
</feature>